<comment type="caution">
    <text evidence="3">The sequence shown here is derived from an EMBL/GenBank/DDBJ whole genome shotgun (WGS) entry which is preliminary data.</text>
</comment>
<keyword evidence="1" id="KW-0732">Signal</keyword>
<organism evidence="3 4">
    <name type="scientific">Bremerella alba</name>
    <dbReference type="NCBI Taxonomy" id="980252"/>
    <lineage>
        <taxon>Bacteria</taxon>
        <taxon>Pseudomonadati</taxon>
        <taxon>Planctomycetota</taxon>
        <taxon>Planctomycetia</taxon>
        <taxon>Pirellulales</taxon>
        <taxon>Pirellulaceae</taxon>
        <taxon>Bremerella</taxon>
    </lineage>
</organism>
<keyword evidence="4" id="KW-1185">Reference proteome</keyword>
<reference evidence="3 4" key="1">
    <citation type="submission" date="2020-05" db="EMBL/GenBank/DDBJ databases">
        <title>Bremerella alba sp. nov., a novel planctomycete isolated from the surface of the macroalga Fucus spiralis.</title>
        <authorList>
            <person name="Godinho O."/>
            <person name="Botelho R."/>
            <person name="Albuquerque L."/>
            <person name="Wiegand S."/>
            <person name="Da Costa M.S."/>
            <person name="Lobo-Da-Cunha A."/>
            <person name="Jogler C."/>
            <person name="Lage O.M."/>
        </authorList>
    </citation>
    <scope>NUCLEOTIDE SEQUENCE [LARGE SCALE GENOMIC DNA]</scope>
    <source>
        <strain evidence="3 4">FF15</strain>
    </source>
</reference>
<evidence type="ECO:0000313" key="4">
    <source>
        <dbReference type="Proteomes" id="UP000551616"/>
    </source>
</evidence>
<protein>
    <submittedName>
        <fullName evidence="3">Thiol-disulfide oxidoreductase ResA</fullName>
    </submittedName>
</protein>
<dbReference type="InterPro" id="IPR013766">
    <property type="entry name" value="Thioredoxin_domain"/>
</dbReference>
<name>A0A7V8V1G5_9BACT</name>
<dbReference type="Pfam" id="PF08534">
    <property type="entry name" value="Redoxin"/>
    <property type="match status" value="1"/>
</dbReference>
<dbReference type="SUPFAM" id="SSF52833">
    <property type="entry name" value="Thioredoxin-like"/>
    <property type="match status" value="1"/>
</dbReference>
<feature type="chain" id="PRO_5031344459" evidence="1">
    <location>
        <begin position="20"/>
        <end position="389"/>
    </location>
</feature>
<dbReference type="PANTHER" id="PTHR42852:SF13">
    <property type="entry name" value="PROTEIN DIPZ"/>
    <property type="match status" value="1"/>
</dbReference>
<dbReference type="Gene3D" id="3.40.30.10">
    <property type="entry name" value="Glutaredoxin"/>
    <property type="match status" value="1"/>
</dbReference>
<dbReference type="InterPro" id="IPR050553">
    <property type="entry name" value="Thioredoxin_ResA/DsbE_sf"/>
</dbReference>
<sequence length="389" mass="42958">MKRGSITSIFSMLLTGLLAQGTLLLADAPSADETPPASAETFQPETAHTGFTQFETFMRDPNNPFPIADRLEQGLAMMDTLWAIDSDIEFKHKLIWTRFSLRMAQARTGNEESIDTLLKELTAYSQHEEPDVALAARDASMTLQLMLTRDKSAEERLALAENLQTEIQAMEVAPASAKLAMTLAKNLSSVVADTTAARIADELSRHFASSDVAEVQRASEDLKGFSRMVNLNGNEIRIKGKTLAGKELAWESLRGQVVLVDFWATWCGPCIGEFPHLKQLYHAYHKHGFEIVAISLDDAKAEVEQFVADRELPWIVVCNAEGDDYNGFSDENARHYGINAIPRMIFVGKDGIVQATDARGDKLAELLAQAFPDVEAPELESEEPAAEQK</sequence>
<dbReference type="Proteomes" id="UP000551616">
    <property type="component" value="Unassembled WGS sequence"/>
</dbReference>
<dbReference type="CDD" id="cd02966">
    <property type="entry name" value="TlpA_like_family"/>
    <property type="match status" value="1"/>
</dbReference>
<dbReference type="AlphaFoldDB" id="A0A7V8V1G5"/>
<accession>A0A7V8V1G5</accession>
<proteinExistence type="predicted"/>
<dbReference type="PROSITE" id="PS51352">
    <property type="entry name" value="THIOREDOXIN_2"/>
    <property type="match status" value="1"/>
</dbReference>
<dbReference type="EMBL" id="JABRWO010000001">
    <property type="protein sequence ID" value="MBA2113146.1"/>
    <property type="molecule type" value="Genomic_DNA"/>
</dbReference>
<evidence type="ECO:0000313" key="3">
    <source>
        <dbReference type="EMBL" id="MBA2113146.1"/>
    </source>
</evidence>
<feature type="signal peptide" evidence="1">
    <location>
        <begin position="1"/>
        <end position="19"/>
    </location>
</feature>
<dbReference type="RefSeq" id="WP_207394660.1">
    <property type="nucleotide sequence ID" value="NZ_JABRWO010000001.1"/>
</dbReference>
<evidence type="ECO:0000259" key="2">
    <source>
        <dbReference type="PROSITE" id="PS51352"/>
    </source>
</evidence>
<evidence type="ECO:0000256" key="1">
    <source>
        <dbReference type="SAM" id="SignalP"/>
    </source>
</evidence>
<dbReference type="InterPro" id="IPR013740">
    <property type="entry name" value="Redoxin"/>
</dbReference>
<feature type="domain" description="Thioredoxin" evidence="2">
    <location>
        <begin position="216"/>
        <end position="376"/>
    </location>
</feature>
<gene>
    <name evidence="3" type="primary">resA_2</name>
    <name evidence="3" type="ORF">HOV93_02940</name>
</gene>
<dbReference type="InterPro" id="IPR036249">
    <property type="entry name" value="Thioredoxin-like_sf"/>
</dbReference>
<dbReference type="PANTHER" id="PTHR42852">
    <property type="entry name" value="THIOL:DISULFIDE INTERCHANGE PROTEIN DSBE"/>
    <property type="match status" value="1"/>
</dbReference>